<dbReference type="Proteomes" id="UP000033070">
    <property type="component" value="Chromosome"/>
</dbReference>
<evidence type="ECO:0000256" key="1">
    <source>
        <dbReference type="SAM" id="SignalP"/>
    </source>
</evidence>
<accession>A0A2Z6G933</accession>
<feature type="signal peptide" evidence="1">
    <location>
        <begin position="1"/>
        <end position="23"/>
    </location>
</feature>
<protein>
    <recommendedName>
        <fullName evidence="4">MSHA biogenesis protein MshK</fullName>
    </recommendedName>
</protein>
<gene>
    <name evidence="2" type="ORF">OYT1_ch0428</name>
</gene>
<keyword evidence="3" id="KW-1185">Reference proteome</keyword>
<reference evidence="2 3" key="1">
    <citation type="submission" date="2018-06" db="EMBL/GenBank/DDBJ databases">
        <title>OYT1 Genome Sequencing.</title>
        <authorList>
            <person name="Kato S."/>
            <person name="Itoh T."/>
            <person name="Ohkuma M."/>
        </authorList>
    </citation>
    <scope>NUCLEOTIDE SEQUENCE [LARGE SCALE GENOMIC DNA]</scope>
    <source>
        <strain evidence="2 3">OYT1</strain>
    </source>
</reference>
<dbReference type="AlphaFoldDB" id="A0A2Z6G933"/>
<dbReference type="STRING" id="1188319.OYT1_00324"/>
<evidence type="ECO:0000313" key="2">
    <source>
        <dbReference type="EMBL" id="BBE50001.1"/>
    </source>
</evidence>
<name>A0A2Z6G933_9PROT</name>
<dbReference type="OrthoDB" id="8564465at2"/>
<dbReference type="RefSeq" id="WP_062625560.1">
    <property type="nucleotide sequence ID" value="NZ_AP018738.1"/>
</dbReference>
<dbReference type="EMBL" id="AP018738">
    <property type="protein sequence ID" value="BBE50001.1"/>
    <property type="molecule type" value="Genomic_DNA"/>
</dbReference>
<feature type="chain" id="PRO_5017353899" description="MSHA biogenesis protein MshK" evidence="1">
    <location>
        <begin position="24"/>
        <end position="133"/>
    </location>
</feature>
<evidence type="ECO:0000313" key="3">
    <source>
        <dbReference type="Proteomes" id="UP000033070"/>
    </source>
</evidence>
<proteinExistence type="predicted"/>
<dbReference type="KEGG" id="fam:OYT1_ch0428"/>
<evidence type="ECO:0008006" key="4">
    <source>
        <dbReference type="Google" id="ProtNLM"/>
    </source>
</evidence>
<sequence>MASRLIALTLGVGLAISAMSVNAQELRDPTRPPAGMSAPSADFRADGGGLQAVMISPTRRAAIINGQTVVLGGNYGNERLIEVSEGRAVLENEHGRRELRVFSNLGMQRRAAAPAKQHLRIKPAGVAADKGKP</sequence>
<keyword evidence="1" id="KW-0732">Signal</keyword>
<organism evidence="2 3">
    <name type="scientific">Ferriphaselus amnicola</name>
    <dbReference type="NCBI Taxonomy" id="1188319"/>
    <lineage>
        <taxon>Bacteria</taxon>
        <taxon>Pseudomonadati</taxon>
        <taxon>Pseudomonadota</taxon>
        <taxon>Betaproteobacteria</taxon>
        <taxon>Nitrosomonadales</taxon>
        <taxon>Gallionellaceae</taxon>
        <taxon>Ferriphaselus</taxon>
    </lineage>
</organism>